<reference evidence="4" key="1">
    <citation type="submission" date="2017-09" db="EMBL/GenBank/DDBJ databases">
        <title>Depth-based differentiation of microbial function through sediment-hosted aquifers and enrichment of novel symbionts in the deep terrestrial subsurface.</title>
        <authorList>
            <person name="Probst A.J."/>
            <person name="Ladd B."/>
            <person name="Jarett J.K."/>
            <person name="Geller-Mcgrath D.E."/>
            <person name="Sieber C.M.K."/>
            <person name="Emerson J.B."/>
            <person name="Anantharaman K."/>
            <person name="Thomas B.C."/>
            <person name="Malmstrom R."/>
            <person name="Stieglmeier M."/>
            <person name="Klingl A."/>
            <person name="Woyke T."/>
            <person name="Ryan C.M."/>
            <person name="Banfield J.F."/>
        </authorList>
    </citation>
    <scope>NUCLEOTIDE SEQUENCE [LARGE SCALE GENOMIC DNA]</scope>
</reference>
<keyword evidence="2" id="KW-1133">Transmembrane helix</keyword>
<organism evidence="3 4">
    <name type="scientific">bacterium (Candidatus Gribaldobacteria) CG_4_10_14_0_8_um_filter_33_9</name>
    <dbReference type="NCBI Taxonomy" id="2014266"/>
    <lineage>
        <taxon>Bacteria</taxon>
        <taxon>Candidatus Gribaldobacteria</taxon>
    </lineage>
</organism>
<dbReference type="EMBL" id="PFMI01000032">
    <property type="protein sequence ID" value="PIZ00905.1"/>
    <property type="molecule type" value="Genomic_DNA"/>
</dbReference>
<feature type="coiled-coil region" evidence="1">
    <location>
        <begin position="237"/>
        <end position="264"/>
    </location>
</feature>
<comment type="caution">
    <text evidence="3">The sequence shown here is derived from an EMBL/GenBank/DDBJ whole genome shotgun (WGS) entry which is preliminary data.</text>
</comment>
<evidence type="ECO:0000256" key="2">
    <source>
        <dbReference type="SAM" id="Phobius"/>
    </source>
</evidence>
<feature type="transmembrane region" description="Helical" evidence="2">
    <location>
        <begin position="48"/>
        <end position="67"/>
    </location>
</feature>
<sequence>MKKIFDILPPNKIKELIKQPFSEKFSQKKDAKKNLSVNRQGNLFFKKLIIFGSIFCLAIFFTITYFYSSLVVYLNPKMENLIFKTEAEVNISQLFLDLENKVIPGTLFEAEEAKQGKYISTGKDFIEKRAQGMIRVYNSHNPPTPISLVVNTRFLSAEKGKVFLATEKIYLPPAKKEKGKIAPSFKDVAALAQEGGEDYNINPSKFSVPGFTGTPFYYTVWAESFAPIEGGLKKEVKVISEQDLEKAKEQLKKEIEDLVRNSLKKQLPEDFVLAKGGDFIKDSQVFCLEKAGEQKPEFSCQGKIKMAGLGFKHFDLKNLALDFIQANILSSKKFDIQNLLLEYFSQELFNDEGKIKLNLKIEIPVYDEISEKIMASEIKGKTETEIKEYILGTYPQVEKIEFKFWPFWIKKAPESLEKIRVEIR</sequence>
<dbReference type="Proteomes" id="UP000229371">
    <property type="component" value="Unassembled WGS sequence"/>
</dbReference>
<keyword evidence="1" id="KW-0175">Coiled coil</keyword>
<dbReference type="AlphaFoldDB" id="A0A2M7RN47"/>
<evidence type="ECO:0008006" key="5">
    <source>
        <dbReference type="Google" id="ProtNLM"/>
    </source>
</evidence>
<protein>
    <recommendedName>
        <fullName evidence="5">Baseplate protein J-like domain-containing protein</fullName>
    </recommendedName>
</protein>
<evidence type="ECO:0000313" key="4">
    <source>
        <dbReference type="Proteomes" id="UP000229371"/>
    </source>
</evidence>
<gene>
    <name evidence="3" type="ORF">COY61_01315</name>
</gene>
<accession>A0A2M7RN47</accession>
<evidence type="ECO:0000313" key="3">
    <source>
        <dbReference type="EMBL" id="PIZ00905.1"/>
    </source>
</evidence>
<evidence type="ECO:0000256" key="1">
    <source>
        <dbReference type="SAM" id="Coils"/>
    </source>
</evidence>
<keyword evidence="2" id="KW-0472">Membrane</keyword>
<name>A0A2M7RN47_9BACT</name>
<keyword evidence="2" id="KW-0812">Transmembrane</keyword>
<proteinExistence type="predicted"/>